<dbReference type="STRING" id="291195.A0A437AKE7"/>
<dbReference type="GO" id="GO:0006206">
    <property type="term" value="P:pyrimidine nucleobase metabolic process"/>
    <property type="evidence" value="ECO:0007669"/>
    <property type="project" value="TreeGrafter"/>
</dbReference>
<evidence type="ECO:0000313" key="2">
    <source>
        <dbReference type="Proteomes" id="UP000282876"/>
    </source>
</evidence>
<dbReference type="Gene3D" id="3.40.50.1000">
    <property type="entry name" value="HAD superfamily/HAD-like"/>
    <property type="match status" value="1"/>
</dbReference>
<dbReference type="Gene3D" id="1.10.150.450">
    <property type="match status" value="1"/>
</dbReference>
<evidence type="ECO:0000313" key="1">
    <source>
        <dbReference type="EMBL" id="RVD91665.1"/>
    </source>
</evidence>
<dbReference type="Pfam" id="PF00702">
    <property type="entry name" value="Hydrolase"/>
    <property type="match status" value="1"/>
</dbReference>
<dbReference type="OrthoDB" id="2195201at2759"/>
<dbReference type="Proteomes" id="UP000282876">
    <property type="component" value="Unassembled WGS sequence"/>
</dbReference>
<dbReference type="GO" id="GO:0009166">
    <property type="term" value="P:nucleotide catabolic process"/>
    <property type="evidence" value="ECO:0007669"/>
    <property type="project" value="TreeGrafter"/>
</dbReference>
<dbReference type="SUPFAM" id="SSF56784">
    <property type="entry name" value="HAD-like"/>
    <property type="match status" value="1"/>
</dbReference>
<protein>
    <submittedName>
        <fullName evidence="1">Pyrimidine 5-nucleotidase</fullName>
    </submittedName>
</protein>
<comment type="caution">
    <text evidence="1">The sequence shown here is derived from an EMBL/GenBank/DDBJ whole genome shotgun (WGS) entry which is preliminary data.</text>
</comment>
<gene>
    <name evidence="1" type="ORF">TUBRATIS_18740</name>
</gene>
<organism evidence="1 2">
    <name type="scientific">Tubulinosema ratisbonensis</name>
    <dbReference type="NCBI Taxonomy" id="291195"/>
    <lineage>
        <taxon>Eukaryota</taxon>
        <taxon>Fungi</taxon>
        <taxon>Fungi incertae sedis</taxon>
        <taxon>Microsporidia</taxon>
        <taxon>Tubulinosematoidea</taxon>
        <taxon>Tubulinosematidae</taxon>
        <taxon>Tubulinosema</taxon>
    </lineage>
</organism>
<dbReference type="VEuPathDB" id="MicrosporidiaDB:TUBRATIS_18740"/>
<name>A0A437AKE7_9MICR</name>
<dbReference type="EMBL" id="RCSS01000449">
    <property type="protein sequence ID" value="RVD91665.1"/>
    <property type="molecule type" value="Genomic_DNA"/>
</dbReference>
<proteinExistence type="predicted"/>
<dbReference type="PANTHER" id="PTHR47438:SF1">
    <property type="entry name" value="PHOSPHATE METABOLISM PROTEIN 8-RELATED"/>
    <property type="match status" value="1"/>
</dbReference>
<keyword evidence="2" id="KW-1185">Reference proteome</keyword>
<dbReference type="GO" id="GO:0008252">
    <property type="term" value="F:nucleotidase activity"/>
    <property type="evidence" value="ECO:0007669"/>
    <property type="project" value="TreeGrafter"/>
</dbReference>
<dbReference type="InterPro" id="IPR023214">
    <property type="entry name" value="HAD_sf"/>
</dbReference>
<dbReference type="InterPro" id="IPR036412">
    <property type="entry name" value="HAD-like_sf"/>
</dbReference>
<dbReference type="AlphaFoldDB" id="A0A437AKE7"/>
<reference evidence="1 2" key="1">
    <citation type="submission" date="2018-10" db="EMBL/GenBank/DDBJ databases">
        <title>Draft genome sequence of the microsporidian Tubulinosema ratisbonensis.</title>
        <authorList>
            <person name="Polonais V."/>
            <person name="Peyretaillade E."/>
            <person name="Niehus S."/>
            <person name="Wawrzyniak I."/>
            <person name="Franchet A."/>
            <person name="Gaspin C."/>
            <person name="Reichstadt M."/>
            <person name="Belser C."/>
            <person name="Labadie K."/>
            <person name="Delbac F."/>
            <person name="Ferrandon D."/>
        </authorList>
    </citation>
    <scope>NUCLEOTIDE SEQUENCE [LARGE SCALE GENOMIC DNA]</scope>
    <source>
        <strain evidence="1 2">Franzen</strain>
    </source>
</reference>
<accession>A0A437AKE7</accession>
<dbReference type="PANTHER" id="PTHR47438">
    <property type="entry name" value="PHOSPHATE METABOLISM PROTEIN 8-RELATED"/>
    <property type="match status" value="1"/>
</dbReference>
<sequence length="246" mass="28693">MHNLNQLQNSLKNSEVIFVLQSSEKNLPQFIPLKNDTNSFSPPNKEKIYIFDINETLYFGDTNTKTLRRAMIVNYLTKLGYEEKESFQKLEYFSCKYGCIFKGLREELNIKESQLQLLESSSDDLKSVIKEDKELKNLLLKLKGRKACLTNGRPNQAKECLMNINVLDCFEYVFHWDDSSTDYIIKPNKEAYLFVQNYFNATADQITFFDNTNLHVNGAKSVGWNGYLVSEEDDIKKILKRMIENQ</sequence>
<dbReference type="InterPro" id="IPR052791">
    <property type="entry name" value="SSM1_domain"/>
</dbReference>